<evidence type="ECO:0000256" key="1">
    <source>
        <dbReference type="SAM" id="MobiDB-lite"/>
    </source>
</evidence>
<keyword evidence="2" id="KW-0732">Signal</keyword>
<name>A0A4P9YS58_9FUNG</name>
<keyword evidence="4" id="KW-1185">Reference proteome</keyword>
<dbReference type="EMBL" id="KZ991781">
    <property type="protein sequence ID" value="RKP22697.1"/>
    <property type="molecule type" value="Genomic_DNA"/>
</dbReference>
<evidence type="ECO:0000313" key="3">
    <source>
        <dbReference type="EMBL" id="RKP22697.1"/>
    </source>
</evidence>
<feature type="compositionally biased region" description="Acidic residues" evidence="1">
    <location>
        <begin position="44"/>
        <end position="61"/>
    </location>
</feature>
<evidence type="ECO:0000256" key="2">
    <source>
        <dbReference type="SAM" id="SignalP"/>
    </source>
</evidence>
<feature type="signal peptide" evidence="2">
    <location>
        <begin position="1"/>
        <end position="20"/>
    </location>
</feature>
<sequence length="106" mass="11734">MMAAWIARGAILVVAAVATGLIIKEVQKETEVQPERPSSVIYEREEESEDEDNNNDDDDDAEPSHPPVRSITPPPRSSSILRSEAELQEEMSFLIAVEQASPMDLN</sequence>
<reference evidence="4" key="1">
    <citation type="journal article" date="2018" name="Nat. Microbiol.">
        <title>Leveraging single-cell genomics to expand the fungal tree of life.</title>
        <authorList>
            <person name="Ahrendt S.R."/>
            <person name="Quandt C.A."/>
            <person name="Ciobanu D."/>
            <person name="Clum A."/>
            <person name="Salamov A."/>
            <person name="Andreopoulos B."/>
            <person name="Cheng J.F."/>
            <person name="Woyke T."/>
            <person name="Pelin A."/>
            <person name="Henrissat B."/>
            <person name="Reynolds N.K."/>
            <person name="Benny G.L."/>
            <person name="Smith M.E."/>
            <person name="James T.Y."/>
            <person name="Grigoriev I.V."/>
        </authorList>
    </citation>
    <scope>NUCLEOTIDE SEQUENCE [LARGE SCALE GENOMIC DNA]</scope>
    <source>
        <strain evidence="4">Benny S71-1</strain>
    </source>
</reference>
<proteinExistence type="predicted"/>
<feature type="compositionally biased region" description="Low complexity" evidence="1">
    <location>
        <begin position="67"/>
        <end position="80"/>
    </location>
</feature>
<feature type="chain" id="PRO_5021029756" evidence="2">
    <location>
        <begin position="21"/>
        <end position="106"/>
    </location>
</feature>
<protein>
    <submittedName>
        <fullName evidence="3">Uncharacterized protein</fullName>
    </submittedName>
</protein>
<gene>
    <name evidence="3" type="ORF">SYNPS1DRAFT_31676</name>
</gene>
<dbReference type="AlphaFoldDB" id="A0A4P9YS58"/>
<organism evidence="3 4">
    <name type="scientific">Syncephalis pseudoplumigaleata</name>
    <dbReference type="NCBI Taxonomy" id="1712513"/>
    <lineage>
        <taxon>Eukaryota</taxon>
        <taxon>Fungi</taxon>
        <taxon>Fungi incertae sedis</taxon>
        <taxon>Zoopagomycota</taxon>
        <taxon>Zoopagomycotina</taxon>
        <taxon>Zoopagomycetes</taxon>
        <taxon>Zoopagales</taxon>
        <taxon>Piptocephalidaceae</taxon>
        <taxon>Syncephalis</taxon>
    </lineage>
</organism>
<dbReference type="Proteomes" id="UP000278143">
    <property type="component" value="Unassembled WGS sequence"/>
</dbReference>
<feature type="region of interest" description="Disordered" evidence="1">
    <location>
        <begin position="28"/>
        <end position="80"/>
    </location>
</feature>
<evidence type="ECO:0000313" key="4">
    <source>
        <dbReference type="Proteomes" id="UP000278143"/>
    </source>
</evidence>
<accession>A0A4P9YS58</accession>